<proteinExistence type="predicted"/>
<protein>
    <submittedName>
        <fullName evidence="2">Uncharacterized protein LOC121106044</fullName>
    </submittedName>
</protein>
<accession>A0A8M1H0N7</accession>
<gene>
    <name evidence="2" type="primary">LOC121106044</name>
</gene>
<dbReference type="Proteomes" id="UP000261680">
    <property type="component" value="Unplaced"/>
</dbReference>
<evidence type="ECO:0000313" key="2">
    <source>
        <dbReference type="RefSeq" id="XP_040500652.1"/>
    </source>
</evidence>
<reference evidence="2" key="1">
    <citation type="submission" date="2025-08" db="UniProtKB">
        <authorList>
            <consortium name="RefSeq"/>
        </authorList>
    </citation>
    <scope>IDENTIFICATION</scope>
    <source>
        <tissue evidence="2">Whole blood</tissue>
    </source>
</reference>
<evidence type="ECO:0000313" key="1">
    <source>
        <dbReference type="Proteomes" id="UP000261680"/>
    </source>
</evidence>
<sequence>MSCLMHEKQALLNPPELPQASLVSAPGERREVTKSSGLWSLTRCLPKNMQRIKQKTAGFQTQRGLSLARLLSAACIWATLRTSNTLSLSFCFHIPTGRSFFHMTRGAVLSFRGGASGCLLKQMWFWALARVLDLGPGSLDSRQMFLPTGVVSSGCDQQKGEGSSSLVVLKPTHIPWAVSYLDVTAVLQPIPAFCQKPSIFTQPWLFRVQLRSVHLPAAKAAQPHRCSQLAGSGAALFPRALPPPHWAQAHRLAISQVVAIPLPLSLRWTLLPFLSSALTLKVAHPGTGSNFGVAEKPRFLLLPPPVLCQSQKPPDCVPASPHLRGWCCHQTGQGSYSQNEEVLFCCPWTKQWSL</sequence>
<keyword evidence="1" id="KW-1185">Reference proteome</keyword>
<dbReference type="AlphaFoldDB" id="A0A8M1H0N7"/>
<dbReference type="KEGG" id="umr:121106044"/>
<organism evidence="1 2">
    <name type="scientific">Ursus maritimus</name>
    <name type="common">Polar bear</name>
    <name type="synonym">Thalarctos maritimus</name>
    <dbReference type="NCBI Taxonomy" id="29073"/>
    <lineage>
        <taxon>Eukaryota</taxon>
        <taxon>Metazoa</taxon>
        <taxon>Chordata</taxon>
        <taxon>Craniata</taxon>
        <taxon>Vertebrata</taxon>
        <taxon>Euteleostomi</taxon>
        <taxon>Mammalia</taxon>
        <taxon>Eutheria</taxon>
        <taxon>Laurasiatheria</taxon>
        <taxon>Carnivora</taxon>
        <taxon>Caniformia</taxon>
        <taxon>Ursidae</taxon>
        <taxon>Ursus</taxon>
    </lineage>
</organism>
<dbReference type="RefSeq" id="XP_040500652.1">
    <property type="nucleotide sequence ID" value="XM_040644718.1"/>
</dbReference>
<name>A0A8M1H0N7_URSMA</name>
<dbReference type="GeneID" id="121106044"/>